<organism evidence="4 5">
    <name type="scientific">Pyrrhoderma noxium</name>
    <dbReference type="NCBI Taxonomy" id="2282107"/>
    <lineage>
        <taxon>Eukaryota</taxon>
        <taxon>Fungi</taxon>
        <taxon>Dikarya</taxon>
        <taxon>Basidiomycota</taxon>
        <taxon>Agaricomycotina</taxon>
        <taxon>Agaricomycetes</taxon>
        <taxon>Hymenochaetales</taxon>
        <taxon>Hymenochaetaceae</taxon>
        <taxon>Pyrrhoderma</taxon>
    </lineage>
</organism>
<feature type="region of interest" description="Disordered" evidence="2">
    <location>
        <begin position="582"/>
        <end position="654"/>
    </location>
</feature>
<evidence type="ECO:0000256" key="2">
    <source>
        <dbReference type="SAM" id="MobiDB-lite"/>
    </source>
</evidence>
<evidence type="ECO:0000259" key="3">
    <source>
        <dbReference type="PROSITE" id="PS50211"/>
    </source>
</evidence>
<dbReference type="Proteomes" id="UP000217199">
    <property type="component" value="Unassembled WGS sequence"/>
</dbReference>
<feature type="compositionally biased region" description="Low complexity" evidence="2">
    <location>
        <begin position="1226"/>
        <end position="1242"/>
    </location>
</feature>
<dbReference type="Pfam" id="PF09794">
    <property type="entry name" value="Avl9"/>
    <property type="match status" value="1"/>
</dbReference>
<feature type="compositionally biased region" description="Low complexity" evidence="2">
    <location>
        <begin position="1322"/>
        <end position="1337"/>
    </location>
</feature>
<evidence type="ECO:0000256" key="1">
    <source>
        <dbReference type="ARBA" id="ARBA00038178"/>
    </source>
</evidence>
<gene>
    <name evidence="4" type="ORF">PNOK_0714100</name>
</gene>
<accession>A0A286UBZ4</accession>
<dbReference type="InterPro" id="IPR051731">
    <property type="entry name" value="DENND11/AVL9_GEFs"/>
</dbReference>
<dbReference type="GO" id="GO:0005737">
    <property type="term" value="C:cytoplasm"/>
    <property type="evidence" value="ECO:0007669"/>
    <property type="project" value="TreeGrafter"/>
</dbReference>
<name>A0A286UBZ4_9AGAM</name>
<comment type="similarity">
    <text evidence="1">Belongs to the AVL9 family.</text>
</comment>
<reference evidence="4 5" key="1">
    <citation type="journal article" date="2017" name="Mol. Ecol.">
        <title>Comparative and population genomic landscape of Phellinus noxius: A hypervariable fungus causing root rot in trees.</title>
        <authorList>
            <person name="Chung C.L."/>
            <person name="Lee T.J."/>
            <person name="Akiba M."/>
            <person name="Lee H.H."/>
            <person name="Kuo T.H."/>
            <person name="Liu D."/>
            <person name="Ke H.M."/>
            <person name="Yokoi T."/>
            <person name="Roa M.B."/>
            <person name="Lu M.J."/>
            <person name="Chang Y.Y."/>
            <person name="Ann P.J."/>
            <person name="Tsai J.N."/>
            <person name="Chen C.Y."/>
            <person name="Tzean S.S."/>
            <person name="Ota Y."/>
            <person name="Hattori T."/>
            <person name="Sahashi N."/>
            <person name="Liou R.F."/>
            <person name="Kikuchi T."/>
            <person name="Tsai I.J."/>
        </authorList>
    </citation>
    <scope>NUCLEOTIDE SEQUENCE [LARGE SCALE GENOMIC DNA]</scope>
    <source>
        <strain evidence="4 5">FFPRI411160</strain>
    </source>
</reference>
<dbReference type="InterPro" id="IPR018307">
    <property type="entry name" value="ABL9/DENND6_dom"/>
</dbReference>
<dbReference type="OrthoDB" id="26278at2759"/>
<dbReference type="InterPro" id="IPR037516">
    <property type="entry name" value="Tripartite_DENN"/>
</dbReference>
<dbReference type="InParanoid" id="A0A286UBZ4"/>
<protein>
    <recommendedName>
        <fullName evidence="3">UDENN domain-containing protein</fullName>
    </recommendedName>
</protein>
<feature type="region of interest" description="Disordered" evidence="2">
    <location>
        <begin position="1322"/>
        <end position="1441"/>
    </location>
</feature>
<sequence length="1441" mass="159627">MANDVLSLSGTSRFFNKFSNTYIIWHNVLLNLLHRARYIDLLSLDNKPIRSAEAHELKRSVIRASRADKNWLSKHPKALGPPKTISLQQGNSILDISMDQVSYITKFTSRHLMIPLNNGGILGWDIERNVPAGKYDASENAVLMDIALDRETQSFVALLGVVAPVRHGASFGIHIRMTVLRIGVPKAENEALSFTNLTKFTVLVPFTSEVHLLDASRKMLCIVYQNEESDTLCILLVHNWDTEECSLIDTNVPYSYGRTLIGLHLSEDGEKLILVSEDKGREIRRFFQISHLERSAELWNTLDNYPRLVVPPTTGHIFDWKNEIQELQDEEATRPYLFWQLDQIPSPPYKNIPARVSTIVLYVTSTDNGSVEEFEEEGFVIVEPPKRTWRIAQYYSDRNGPCSDARSFATIRNPALSKEPIELEDQIVPLMCLSFNHFGWIEEVDDTSNENKKIRVLKLMTFPDPGCTYEGDLADTAKTMDIPSEVLDDANHILLDATQGLIVVATNSKTLPSRSDTSSATRSPSPCAAFISTRGNLHIHFAFYYHLINKTMSALRLTPSPSPTRPTFEFDDESDIDMAEQRSISLSSPPESRRESRNPPIHVGSSSLNTDFQVTHDETPKAPEAGILGPASPSVTYEEDKDRGASAFSVSGPPMDTTETFASPSTQNFSNNLDETLRSPQTFETNTSFKYPPPPLPEQTYPERENDTASMISYSSSSSRKARPESKLMEPPIGPIVPGIALVDFNHLVGPKIEFSDGNVFNDEQLSSILPFLALPDGAHISSEDYSYFHLVPASPYPTTIYGISCNRQIAASDLLVKDEDVTRSTVQKAVVVLASKPVFGPIRDRLGVVTRALFSQRDFRETGILVDFKNSLESSLRSQLTESALYMGTNLRELVHKFRSRTLLLLKSLILQKRIMFYGHPVERLCTYQYSLISLIPGLLQNLDDCGSPPLASRAKTLSRASSLRTSDRKSLMAYLGLPLDIFGKDSFFQPYLPLQQVDLTKETRGYLCGSTNTIVTQQKDIDLLVNIETNTFEFRDPHLERLVALTPADRKWMDDIVKDVNDGWNDADPSRSVNMQFRGSDDYIRTKFEEYITAALASVRYADFLVKTQRSDTHVSVVDGGDANAIQDFNPSWISEFRRTNAYEVWDQITDPMIFDIVEARHPCSGKPGVVEDIGLRLSEGLQELHIQEQLAPTREAISRTLASGSSSFFKAVEGVRGRWAQRSNSSLTMSESGSSTSITPVEISRSEAELAKSNANDTDSMRSSRRSTSSLTALRPPSLSSVTSLNASTVAAEAKTALGGWGTSIGSFISQRTARLSAARTTSTSSDATTLVASPTSELDQNVTLQTTKSVDGMATESTTPTPSMFSSWSFGKASATPTKPSTPTPDLANTSISPLESEKDNLVKGTQDPGDHDSLSQSSGSKRNSTSSSMIQPGVAL</sequence>
<dbReference type="EMBL" id="NBII01000007">
    <property type="protein sequence ID" value="PAV17077.1"/>
    <property type="molecule type" value="Genomic_DNA"/>
</dbReference>
<evidence type="ECO:0000313" key="5">
    <source>
        <dbReference type="Proteomes" id="UP000217199"/>
    </source>
</evidence>
<feature type="compositionally biased region" description="Polar residues" evidence="2">
    <location>
        <begin position="1338"/>
        <end position="1373"/>
    </location>
</feature>
<feature type="compositionally biased region" description="Polar residues" evidence="2">
    <location>
        <begin position="604"/>
        <end position="613"/>
    </location>
</feature>
<feature type="compositionally biased region" description="Low complexity" evidence="2">
    <location>
        <begin position="1376"/>
        <end position="1389"/>
    </location>
</feature>
<feature type="domain" description="UDENN" evidence="3">
    <location>
        <begin position="738"/>
        <end position="1171"/>
    </location>
</feature>
<feature type="compositionally biased region" description="Low complexity" evidence="2">
    <location>
        <begin position="1420"/>
        <end position="1433"/>
    </location>
</feature>
<keyword evidence="5" id="KW-1185">Reference proteome</keyword>
<proteinExistence type="inferred from homology"/>
<dbReference type="PANTHER" id="PTHR31017">
    <property type="entry name" value="LATE SECRETORY PATHWAY PROTEIN AVL9-RELATED"/>
    <property type="match status" value="1"/>
</dbReference>
<dbReference type="PANTHER" id="PTHR31017:SF1">
    <property type="entry name" value="LATE SECRETORY PATHWAY PROTEIN AVL9 HOMOLOG"/>
    <property type="match status" value="1"/>
</dbReference>
<comment type="caution">
    <text evidence="4">The sequence shown here is derived from an EMBL/GenBank/DDBJ whole genome shotgun (WGS) entry which is preliminary data.</text>
</comment>
<feature type="region of interest" description="Disordered" evidence="2">
    <location>
        <begin position="1225"/>
        <end position="1288"/>
    </location>
</feature>
<evidence type="ECO:0000313" key="4">
    <source>
        <dbReference type="EMBL" id="PAV17077.1"/>
    </source>
</evidence>
<dbReference type="PROSITE" id="PS50211">
    <property type="entry name" value="DENN"/>
    <property type="match status" value="1"/>
</dbReference>
<feature type="region of interest" description="Disordered" evidence="2">
    <location>
        <begin position="683"/>
        <end position="703"/>
    </location>
</feature>